<sequence length="166" mass="18233">MPILLPWLHRPLRTSVRRTSAHRGFTLIELMVVFAIMALVVAMAPVAYDRLKEGVQYRDTVRSLITQLRSARYSAVSEGVPVRFTVDLKSREYGVPGAVKEIPETVDLRTIVADREFVPGGSASIVFLASGGSTGGSVEILRKTGAGTRLRVDWLSGRVTQEPLLQ</sequence>
<keyword evidence="6 11" id="KW-0812">Transmembrane</keyword>
<keyword evidence="3" id="KW-1003">Cell membrane</keyword>
<reference evidence="13 14" key="1">
    <citation type="submission" date="2020-08" db="EMBL/GenBank/DDBJ databases">
        <title>Functional genomics of gut bacteria from endangered species of beetles.</title>
        <authorList>
            <person name="Carlos-Shanley C."/>
        </authorList>
    </citation>
    <scope>NUCLEOTIDE SEQUENCE [LARGE SCALE GENOMIC DNA]</scope>
    <source>
        <strain evidence="13 14">S00124</strain>
    </source>
</reference>
<evidence type="ECO:0000313" key="13">
    <source>
        <dbReference type="EMBL" id="MBB6576795.1"/>
    </source>
</evidence>
<evidence type="ECO:0000256" key="6">
    <source>
        <dbReference type="ARBA" id="ARBA00022692"/>
    </source>
</evidence>
<comment type="caution">
    <text evidence="13">The sequence shown here is derived from an EMBL/GenBank/DDBJ whole genome shotgun (WGS) entry which is preliminary data.</text>
</comment>
<dbReference type="EMBL" id="JACHKZ010000003">
    <property type="protein sequence ID" value="MBB6576795.1"/>
    <property type="molecule type" value="Genomic_DNA"/>
</dbReference>
<dbReference type="InterPro" id="IPR022346">
    <property type="entry name" value="T2SS_GspH"/>
</dbReference>
<evidence type="ECO:0000256" key="2">
    <source>
        <dbReference type="ARBA" id="ARBA00021549"/>
    </source>
</evidence>
<evidence type="ECO:0000256" key="5">
    <source>
        <dbReference type="ARBA" id="ARBA00022519"/>
    </source>
</evidence>
<dbReference type="Proteomes" id="UP000562492">
    <property type="component" value="Unassembled WGS sequence"/>
</dbReference>
<accession>A0ABR6RCD2</accession>
<dbReference type="InterPro" id="IPR012902">
    <property type="entry name" value="N_methyl_site"/>
</dbReference>
<evidence type="ECO:0000256" key="4">
    <source>
        <dbReference type="ARBA" id="ARBA00022481"/>
    </source>
</evidence>
<dbReference type="Pfam" id="PF12019">
    <property type="entry name" value="GspH"/>
    <property type="match status" value="1"/>
</dbReference>
<proteinExistence type="inferred from homology"/>
<keyword evidence="4" id="KW-0488">Methylation</keyword>
<evidence type="ECO:0000256" key="10">
    <source>
        <dbReference type="ARBA" id="ARBA00030775"/>
    </source>
</evidence>
<dbReference type="Pfam" id="PF07963">
    <property type="entry name" value="N_methyl"/>
    <property type="match status" value="1"/>
</dbReference>
<organism evidence="13 14">
    <name type="scientific">Comamonas odontotermitis</name>
    <dbReference type="NCBI Taxonomy" id="379895"/>
    <lineage>
        <taxon>Bacteria</taxon>
        <taxon>Pseudomonadati</taxon>
        <taxon>Pseudomonadota</taxon>
        <taxon>Betaproteobacteria</taxon>
        <taxon>Burkholderiales</taxon>
        <taxon>Comamonadaceae</taxon>
        <taxon>Comamonas</taxon>
    </lineage>
</organism>
<evidence type="ECO:0000256" key="8">
    <source>
        <dbReference type="ARBA" id="ARBA00023136"/>
    </source>
</evidence>
<dbReference type="InterPro" id="IPR045584">
    <property type="entry name" value="Pilin-like"/>
</dbReference>
<name>A0ABR6RCD2_9BURK</name>
<keyword evidence="5" id="KW-0997">Cell inner membrane</keyword>
<keyword evidence="7 11" id="KW-1133">Transmembrane helix</keyword>
<evidence type="ECO:0000313" key="14">
    <source>
        <dbReference type="Proteomes" id="UP000562492"/>
    </source>
</evidence>
<comment type="similarity">
    <text evidence="9">Belongs to the GSP H family.</text>
</comment>
<dbReference type="RefSeq" id="WP_325064903.1">
    <property type="nucleotide sequence ID" value="NZ_JACHKZ010000003.1"/>
</dbReference>
<evidence type="ECO:0000256" key="7">
    <source>
        <dbReference type="ARBA" id="ARBA00022989"/>
    </source>
</evidence>
<evidence type="ECO:0000259" key="12">
    <source>
        <dbReference type="Pfam" id="PF12019"/>
    </source>
</evidence>
<comment type="subcellular location">
    <subcellularLocation>
        <location evidence="1">Cell inner membrane</location>
        <topology evidence="1">Single-pass membrane protein</topology>
    </subcellularLocation>
</comment>
<feature type="transmembrane region" description="Helical" evidence="11">
    <location>
        <begin position="25"/>
        <end position="48"/>
    </location>
</feature>
<protein>
    <recommendedName>
        <fullName evidence="2">Type II secretion system protein H</fullName>
    </recommendedName>
    <alternativeName>
        <fullName evidence="10">General secretion pathway protein H</fullName>
    </alternativeName>
</protein>
<dbReference type="PROSITE" id="PS00409">
    <property type="entry name" value="PROKAR_NTER_METHYL"/>
    <property type="match status" value="1"/>
</dbReference>
<evidence type="ECO:0000256" key="3">
    <source>
        <dbReference type="ARBA" id="ARBA00022475"/>
    </source>
</evidence>
<keyword evidence="14" id="KW-1185">Reference proteome</keyword>
<dbReference type="Gene3D" id="3.30.700.10">
    <property type="entry name" value="Glycoprotein, Type 4 Pilin"/>
    <property type="match status" value="1"/>
</dbReference>
<evidence type="ECO:0000256" key="11">
    <source>
        <dbReference type="SAM" id="Phobius"/>
    </source>
</evidence>
<keyword evidence="8 11" id="KW-0472">Membrane</keyword>
<dbReference type="NCBIfam" id="TIGR02532">
    <property type="entry name" value="IV_pilin_GFxxxE"/>
    <property type="match status" value="1"/>
</dbReference>
<gene>
    <name evidence="13" type="ORF">HNP33_000843</name>
</gene>
<evidence type="ECO:0000256" key="1">
    <source>
        <dbReference type="ARBA" id="ARBA00004377"/>
    </source>
</evidence>
<dbReference type="SUPFAM" id="SSF54523">
    <property type="entry name" value="Pili subunits"/>
    <property type="match status" value="1"/>
</dbReference>
<evidence type="ECO:0000256" key="9">
    <source>
        <dbReference type="ARBA" id="ARBA00025772"/>
    </source>
</evidence>
<feature type="domain" description="General secretion pathway GspH" evidence="12">
    <location>
        <begin position="61"/>
        <end position="154"/>
    </location>
</feature>